<organism evidence="2 3">
    <name type="scientific">Kitasatospora indigofera</name>
    <dbReference type="NCBI Taxonomy" id="67307"/>
    <lineage>
        <taxon>Bacteria</taxon>
        <taxon>Bacillati</taxon>
        <taxon>Actinomycetota</taxon>
        <taxon>Actinomycetes</taxon>
        <taxon>Kitasatosporales</taxon>
        <taxon>Streptomycetaceae</taxon>
        <taxon>Kitasatospora</taxon>
    </lineage>
</organism>
<comment type="caution">
    <text evidence="2">The sequence shown here is derived from an EMBL/GenBank/DDBJ whole genome shotgun (WGS) entry which is preliminary data.</text>
</comment>
<sequence length="284" mass="30679">MGERPGAGNLDVRWHAGWPSAKHDPAPEIQVHRYDGDTVILRQNKSVHYEAPFMFLLFGAERALLLDTGATEEERFFPLRSTVDGLVAEWLERHPQAPAGYGLLVAHTHGHGDHVAGDGQFAGRPGTTVVGREQAEVVEAFGLKDWPEGLGELDLGGRVLDLIPGPGHQAAGLVFHDRSTGLLFTGDSFYPGLLYVQDAAAFSATVDRLLAFCEANPVTHILGCHIEMTTTPGEEYPRGTTYQPDEPPLQLTVGQLRTLRAVLDAAEGRPGSYPGDDFTVLIGG</sequence>
<reference evidence="2" key="1">
    <citation type="journal article" date="2014" name="Int. J. Syst. Evol. Microbiol.">
        <title>Complete genome sequence of Corynebacterium casei LMG S-19264T (=DSM 44701T), isolated from a smear-ripened cheese.</title>
        <authorList>
            <consortium name="US DOE Joint Genome Institute (JGI-PGF)"/>
            <person name="Walter F."/>
            <person name="Albersmeier A."/>
            <person name="Kalinowski J."/>
            <person name="Ruckert C."/>
        </authorList>
    </citation>
    <scope>NUCLEOTIDE SEQUENCE</scope>
    <source>
        <strain evidence="2">JCM 4646</strain>
    </source>
</reference>
<dbReference type="SUPFAM" id="SSF56281">
    <property type="entry name" value="Metallo-hydrolase/oxidoreductase"/>
    <property type="match status" value="1"/>
</dbReference>
<dbReference type="SMART" id="SM00849">
    <property type="entry name" value="Lactamase_B"/>
    <property type="match status" value="1"/>
</dbReference>
<dbReference type="InterPro" id="IPR001279">
    <property type="entry name" value="Metallo-B-lactamas"/>
</dbReference>
<name>A0A919FCR2_9ACTN</name>
<dbReference type="Gene3D" id="3.60.15.10">
    <property type="entry name" value="Ribonuclease Z/Hydroxyacylglutathione hydrolase-like"/>
    <property type="match status" value="1"/>
</dbReference>
<proteinExistence type="predicted"/>
<accession>A0A919FCR2</accession>
<evidence type="ECO:0000313" key="3">
    <source>
        <dbReference type="Proteomes" id="UP000617734"/>
    </source>
</evidence>
<dbReference type="AlphaFoldDB" id="A0A919FCR2"/>
<feature type="domain" description="Metallo-beta-lactamase" evidence="1">
    <location>
        <begin position="51"/>
        <end position="225"/>
    </location>
</feature>
<dbReference type="Proteomes" id="UP000617734">
    <property type="component" value="Unassembled WGS sequence"/>
</dbReference>
<gene>
    <name evidence="2" type="ORF">GCM10018781_06940</name>
</gene>
<dbReference type="InterPro" id="IPR036866">
    <property type="entry name" value="RibonucZ/Hydroxyglut_hydro"/>
</dbReference>
<keyword evidence="3" id="KW-1185">Reference proteome</keyword>
<evidence type="ECO:0000259" key="1">
    <source>
        <dbReference type="SMART" id="SM00849"/>
    </source>
</evidence>
<dbReference type="Pfam" id="PF00753">
    <property type="entry name" value="Lactamase_B"/>
    <property type="match status" value="1"/>
</dbReference>
<dbReference type="EMBL" id="BNBO01000002">
    <property type="protein sequence ID" value="GHH61096.1"/>
    <property type="molecule type" value="Genomic_DNA"/>
</dbReference>
<protein>
    <recommendedName>
        <fullName evidence="1">Metallo-beta-lactamase domain-containing protein</fullName>
    </recommendedName>
</protein>
<evidence type="ECO:0000313" key="2">
    <source>
        <dbReference type="EMBL" id="GHH61096.1"/>
    </source>
</evidence>
<reference evidence="2" key="2">
    <citation type="submission" date="2020-09" db="EMBL/GenBank/DDBJ databases">
        <authorList>
            <person name="Sun Q."/>
            <person name="Ohkuma M."/>
        </authorList>
    </citation>
    <scope>NUCLEOTIDE SEQUENCE</scope>
    <source>
        <strain evidence="2">JCM 4646</strain>
    </source>
</reference>